<reference evidence="1 2" key="1">
    <citation type="submission" date="2021-12" db="EMBL/GenBank/DDBJ databases">
        <title>A phylogenomic analysis of Limosilactobacillus reuteri reveals ancient and stable evolutionary relationships with rodents and birds and zoonotic transmission to humans.</title>
        <authorList>
            <person name="Li F."/>
            <person name="Li X."/>
            <person name="Cheng C."/>
            <person name="Tollenaar S."/>
            <person name="Zhang J.S."/>
            <person name="Simpson D."/>
            <person name="Tasseva G."/>
            <person name="Perez-Munoz M.E."/>
            <person name="Frese S."/>
            <person name="Gaenzle M.G."/>
            <person name="Walter J."/>
            <person name="Zheng J."/>
        </authorList>
    </citation>
    <scope>NUCLEOTIDE SEQUENCE [LARGE SCALE GENOMIC DNA]</scope>
    <source>
        <strain evidence="1 2">WF-AF5-A</strain>
    </source>
</reference>
<accession>A0ABS8RES0</accession>
<keyword evidence="2" id="KW-1185">Reference proteome</keyword>
<evidence type="ECO:0000313" key="2">
    <source>
        <dbReference type="Proteomes" id="UP001200032"/>
    </source>
</evidence>
<protein>
    <submittedName>
        <fullName evidence="1">DNA-binding protein</fullName>
    </submittedName>
</protein>
<keyword evidence="1" id="KW-0238">DNA-binding</keyword>
<organism evidence="1 2">
    <name type="scientific">Limosilactobacillus balticus</name>
    <dbReference type="NCBI Taxonomy" id="2759747"/>
    <lineage>
        <taxon>Bacteria</taxon>
        <taxon>Bacillati</taxon>
        <taxon>Bacillota</taxon>
        <taxon>Bacilli</taxon>
        <taxon>Lactobacillales</taxon>
        <taxon>Lactobacillaceae</taxon>
        <taxon>Limosilactobacillus</taxon>
    </lineage>
</organism>
<comment type="caution">
    <text evidence="1">The sequence shown here is derived from an EMBL/GenBank/DDBJ whole genome shotgun (WGS) entry which is preliminary data.</text>
</comment>
<dbReference type="EMBL" id="JAJPDJ010000073">
    <property type="protein sequence ID" value="MCD7139541.1"/>
    <property type="molecule type" value="Genomic_DNA"/>
</dbReference>
<name>A0ABS8RES0_9LACO</name>
<proteinExistence type="predicted"/>
<dbReference type="Proteomes" id="UP001200032">
    <property type="component" value="Unassembled WGS sequence"/>
</dbReference>
<dbReference type="GO" id="GO:0003677">
    <property type="term" value="F:DNA binding"/>
    <property type="evidence" value="ECO:0007669"/>
    <property type="project" value="UniProtKB-KW"/>
</dbReference>
<gene>
    <name evidence="1" type="ORF">LTY59_10050</name>
</gene>
<evidence type="ECO:0000313" key="1">
    <source>
        <dbReference type="EMBL" id="MCD7139541.1"/>
    </source>
</evidence>
<dbReference type="RefSeq" id="WP_231796080.1">
    <property type="nucleotide sequence ID" value="NZ_JAJPDJ010000073.1"/>
</dbReference>
<sequence length="70" mass="8018">MILSTKKLNKFVDLSKKLVNFKDYSLEEQEEFVSNAIAIYRNNNLGGSAITTQVARFFLFLVDPRMEVTA</sequence>